<evidence type="ECO:0000256" key="1">
    <source>
        <dbReference type="ARBA" id="ARBA00022723"/>
    </source>
</evidence>
<evidence type="ECO:0000256" key="4">
    <source>
        <dbReference type="ARBA" id="ARBA00022833"/>
    </source>
</evidence>
<dbReference type="PROSITE" id="PS50297">
    <property type="entry name" value="ANK_REP_REGION"/>
    <property type="match status" value="4"/>
</dbReference>
<feature type="repeat" description="ANK" evidence="6">
    <location>
        <begin position="108"/>
        <end position="140"/>
    </location>
</feature>
<sequence>MVSSPLLAPMRIPEIPEVVIPPIAGEAHRYYGNIHLKQLKLPNNNNLRGTTTTSYPRYSEDGSIEGDLDIHDAAAAGNFTRVKELLAPQGSGETSSAFLLANDFSPSSGLTPLHYAASRGHYDIVKWLIDAGAIVDLEDQTGETALLKASYNGHSSVVALLIQKDANVSLRDNDGWTALHNASAQGHLKIVKYFIEYTKADIDVKSSKGYTPLMNAASKGNIETVEYLLDHHSNPFIKNRLNENAYDVAATSQEIYICGLLEKAEREWWKGKRALPNPTSFKELADMPNFDKPYNVNDCHITVPVIIHENQRSATSFGLSLRGSPKYSSNNLLKSDFRGPWSLPDGRPTTKDEVKLPVAAISSSASTISNATASKSRNSWFWVTDWQIDMTHPRVDSQGWQYAKNFEENEKNWYTSPLTNSGSWVRRRRWVRVMKRVVDVSKDGGNVLQFVSENNTQIDGVDYVKRAESIINKKSASEADQLAQYTEAIDILLSGSKNDTNQTRKEEAKSLANTFLAHAEHLDNRIKRIDTGTAPTSPSFKDVPITPTISKSSSPTPFRIESSPVTPASRPNSVAPTITNLHAPSTLSLKSNETTESPWNHTFQSDDAGTFFGESSVVSPTRAHAQLGLTVANVQANNITPFGKWENDEDVQECRRCRKKFGLWIRRHHCRRCGQVVCDRCSTARVSLPSDQVLTDPSQSGEASQPHHHHRVCDTCYQSLRSRPRSNSFTSATIVSSSSTMNHRRRMSNNSTMTECPVCNVPLSGGKSAQEHISNCVDNNSGNGISGYKYVVYKLPQNNPLVGQECPICLEEFLSGEDVARLNCFCSYHNHCLQDWFNKGKGRECPTHFL</sequence>
<feature type="domain" description="RING-type" evidence="9">
    <location>
        <begin position="806"/>
        <end position="848"/>
    </location>
</feature>
<evidence type="ECO:0000313" key="12">
    <source>
        <dbReference type="Proteomes" id="UP000684084"/>
    </source>
</evidence>
<dbReference type="Pfam" id="PF13857">
    <property type="entry name" value="Ank_5"/>
    <property type="match status" value="1"/>
</dbReference>
<evidence type="ECO:0000256" key="8">
    <source>
        <dbReference type="SAM" id="MobiDB-lite"/>
    </source>
</evidence>
<dbReference type="Pfam" id="PF12796">
    <property type="entry name" value="Ank_2"/>
    <property type="match status" value="1"/>
</dbReference>
<keyword evidence="1" id="KW-0479">Metal-binding</keyword>
<keyword evidence="2" id="KW-0677">Repeat</keyword>
<keyword evidence="3 7" id="KW-0863">Zinc-finger</keyword>
<proteinExistence type="predicted"/>
<reference evidence="11" key="1">
    <citation type="submission" date="2020-05" db="EMBL/GenBank/DDBJ databases">
        <authorList>
            <person name="Rincon C."/>
            <person name="Sanders R I."/>
            <person name="Robbins C."/>
            <person name="Chaturvedi A."/>
        </authorList>
    </citation>
    <scope>NUCLEOTIDE SEQUENCE</scope>
    <source>
        <strain evidence="11">CHB12</strain>
    </source>
</reference>
<dbReference type="SMART" id="SM00184">
    <property type="entry name" value="RING"/>
    <property type="match status" value="2"/>
</dbReference>
<dbReference type="InterPro" id="IPR001841">
    <property type="entry name" value="Znf_RING"/>
</dbReference>
<dbReference type="AlphaFoldDB" id="A0A915YWA4"/>
<feature type="compositionally biased region" description="Polar residues" evidence="8">
    <location>
        <begin position="563"/>
        <end position="573"/>
    </location>
</feature>
<dbReference type="PROSITE" id="PS50088">
    <property type="entry name" value="ANK_REPEAT"/>
    <property type="match status" value="4"/>
</dbReference>
<feature type="repeat" description="ANK" evidence="6">
    <location>
        <begin position="174"/>
        <end position="196"/>
    </location>
</feature>
<name>A0A915YWA4_9GLOM</name>
<dbReference type="PANTHER" id="PTHR24173:SF74">
    <property type="entry name" value="ANKYRIN REPEAT DOMAIN-CONTAINING PROTEIN 16"/>
    <property type="match status" value="1"/>
</dbReference>
<dbReference type="Pfam" id="PF13639">
    <property type="entry name" value="zf-RING_2"/>
    <property type="match status" value="1"/>
</dbReference>
<dbReference type="PROSITE" id="PS50178">
    <property type="entry name" value="ZF_FYVE"/>
    <property type="match status" value="1"/>
</dbReference>
<feature type="region of interest" description="Disordered" evidence="8">
    <location>
        <begin position="530"/>
        <end position="573"/>
    </location>
</feature>
<evidence type="ECO:0000313" key="11">
    <source>
        <dbReference type="EMBL" id="CAB5349754.1"/>
    </source>
</evidence>
<keyword evidence="4" id="KW-0862">Zinc</keyword>
<dbReference type="GO" id="GO:0008270">
    <property type="term" value="F:zinc ion binding"/>
    <property type="evidence" value="ECO:0007669"/>
    <property type="project" value="UniProtKB-KW"/>
</dbReference>
<dbReference type="Pfam" id="PF01363">
    <property type="entry name" value="FYVE"/>
    <property type="match status" value="1"/>
</dbReference>
<organism evidence="11 12">
    <name type="scientific">Rhizophagus irregularis</name>
    <dbReference type="NCBI Taxonomy" id="588596"/>
    <lineage>
        <taxon>Eukaryota</taxon>
        <taxon>Fungi</taxon>
        <taxon>Fungi incertae sedis</taxon>
        <taxon>Mucoromycota</taxon>
        <taxon>Glomeromycotina</taxon>
        <taxon>Glomeromycetes</taxon>
        <taxon>Glomerales</taxon>
        <taxon>Glomeraceae</taxon>
        <taxon>Rhizophagus</taxon>
    </lineage>
</organism>
<evidence type="ECO:0000259" key="9">
    <source>
        <dbReference type="PROSITE" id="PS50089"/>
    </source>
</evidence>
<evidence type="ECO:0000256" key="3">
    <source>
        <dbReference type="ARBA" id="ARBA00022771"/>
    </source>
</evidence>
<protein>
    <submittedName>
        <fullName evidence="11">Uncharacterized protein</fullName>
    </submittedName>
</protein>
<dbReference type="InterPro" id="IPR000306">
    <property type="entry name" value="Znf_FYVE"/>
</dbReference>
<dbReference type="OrthoDB" id="660555at2759"/>
<dbReference type="SMART" id="SM00248">
    <property type="entry name" value="ANK"/>
    <property type="match status" value="4"/>
</dbReference>
<evidence type="ECO:0000256" key="5">
    <source>
        <dbReference type="ARBA" id="ARBA00023043"/>
    </source>
</evidence>
<dbReference type="InterPro" id="IPR017455">
    <property type="entry name" value="Znf_FYVE-rel"/>
</dbReference>
<feature type="repeat" description="ANK" evidence="6">
    <location>
        <begin position="208"/>
        <end position="240"/>
    </location>
</feature>
<dbReference type="PROSITE" id="PS50089">
    <property type="entry name" value="ZF_RING_2"/>
    <property type="match status" value="1"/>
</dbReference>
<dbReference type="VEuPathDB" id="FungiDB:RhiirFUN_022899"/>
<keyword evidence="5 6" id="KW-0040">ANK repeat</keyword>
<dbReference type="InterPro" id="IPR002110">
    <property type="entry name" value="Ankyrin_rpt"/>
</dbReference>
<dbReference type="EMBL" id="CAGKOT010000007">
    <property type="protein sequence ID" value="CAB5349754.1"/>
    <property type="molecule type" value="Genomic_DNA"/>
</dbReference>
<feature type="domain" description="FYVE-type" evidence="10">
    <location>
        <begin position="648"/>
        <end position="721"/>
    </location>
</feature>
<accession>A0A915YWA4</accession>
<feature type="compositionally biased region" description="Low complexity" evidence="8">
    <location>
        <begin position="544"/>
        <end position="557"/>
    </location>
</feature>
<evidence type="ECO:0000256" key="6">
    <source>
        <dbReference type="PROSITE-ProRule" id="PRU00023"/>
    </source>
</evidence>
<dbReference type="Proteomes" id="UP000684084">
    <property type="component" value="Unassembled WGS sequence"/>
</dbReference>
<gene>
    <name evidence="11" type="ORF">CHRIB12_LOCUS4799</name>
</gene>
<comment type="caution">
    <text evidence="11">The sequence shown here is derived from an EMBL/GenBank/DDBJ whole genome shotgun (WGS) entry which is preliminary data.</text>
</comment>
<dbReference type="PANTHER" id="PTHR24173">
    <property type="entry name" value="ANKYRIN REPEAT CONTAINING"/>
    <property type="match status" value="1"/>
</dbReference>
<dbReference type="SMART" id="SM00064">
    <property type="entry name" value="FYVE"/>
    <property type="match status" value="1"/>
</dbReference>
<evidence type="ECO:0000259" key="10">
    <source>
        <dbReference type="PROSITE" id="PS50178"/>
    </source>
</evidence>
<evidence type="ECO:0000256" key="2">
    <source>
        <dbReference type="ARBA" id="ARBA00022737"/>
    </source>
</evidence>
<evidence type="ECO:0000256" key="7">
    <source>
        <dbReference type="PROSITE-ProRule" id="PRU00175"/>
    </source>
</evidence>
<dbReference type="CDD" id="cd16489">
    <property type="entry name" value="mRING-CH-C4HC2H_ZNRF"/>
    <property type="match status" value="1"/>
</dbReference>
<feature type="repeat" description="ANK" evidence="6">
    <location>
        <begin position="141"/>
        <end position="173"/>
    </location>
</feature>